<organism evidence="1 2">
    <name type="scientific">Camellia lanceoleosa</name>
    <dbReference type="NCBI Taxonomy" id="1840588"/>
    <lineage>
        <taxon>Eukaryota</taxon>
        <taxon>Viridiplantae</taxon>
        <taxon>Streptophyta</taxon>
        <taxon>Embryophyta</taxon>
        <taxon>Tracheophyta</taxon>
        <taxon>Spermatophyta</taxon>
        <taxon>Magnoliopsida</taxon>
        <taxon>eudicotyledons</taxon>
        <taxon>Gunneridae</taxon>
        <taxon>Pentapetalae</taxon>
        <taxon>asterids</taxon>
        <taxon>Ericales</taxon>
        <taxon>Theaceae</taxon>
        <taxon>Camellia</taxon>
    </lineage>
</organism>
<accession>A0ACC0HU79</accession>
<proteinExistence type="predicted"/>
<dbReference type="EMBL" id="CM045761">
    <property type="protein sequence ID" value="KAI8016508.1"/>
    <property type="molecule type" value="Genomic_DNA"/>
</dbReference>
<reference evidence="1 2" key="1">
    <citation type="journal article" date="2022" name="Plant J.">
        <title>Chromosome-level genome of Camellia lanceoleosa provides a valuable resource for understanding genome evolution and self-incompatibility.</title>
        <authorList>
            <person name="Gong W."/>
            <person name="Xiao S."/>
            <person name="Wang L."/>
            <person name="Liao Z."/>
            <person name="Chang Y."/>
            <person name="Mo W."/>
            <person name="Hu G."/>
            <person name="Li W."/>
            <person name="Zhao G."/>
            <person name="Zhu H."/>
            <person name="Hu X."/>
            <person name="Ji K."/>
            <person name="Xiang X."/>
            <person name="Song Q."/>
            <person name="Yuan D."/>
            <person name="Jin S."/>
            <person name="Zhang L."/>
        </authorList>
    </citation>
    <scope>NUCLEOTIDE SEQUENCE [LARGE SCALE GENOMIC DNA]</scope>
    <source>
        <strain evidence="1">SQ_2022a</strain>
    </source>
</reference>
<comment type="caution">
    <text evidence="1">The sequence shown here is derived from an EMBL/GenBank/DDBJ whole genome shotgun (WGS) entry which is preliminary data.</text>
</comment>
<evidence type="ECO:0000313" key="1">
    <source>
        <dbReference type="EMBL" id="KAI8016508.1"/>
    </source>
</evidence>
<dbReference type="Proteomes" id="UP001060215">
    <property type="component" value="Chromosome 4"/>
</dbReference>
<protein>
    <submittedName>
        <fullName evidence="1">E3 ubiquitin-protein ligase ATL15</fullName>
    </submittedName>
</protein>
<evidence type="ECO:0000313" key="2">
    <source>
        <dbReference type="Proteomes" id="UP001060215"/>
    </source>
</evidence>
<sequence length="416" mass="46503">MTHYHYRWILQYFQSHHGSTTCFLFLLLLSPPWVAAQTYNSPPREDIKIRVSPAMTIVIICLMTTFLIMACVSVYIRHCVQRRMAHNFTLESDGVGASRRSRRRASSRGLDPALIDSFPVFIYSEVSGLKIGKCGLECAVCLNEFEHDETLRLLPSCSHVFHPECIDAWLSSHITCPVCRANLVPKPDETRGFVLSHDTGSESPHIHDDNLDGIDDNFIVSVHSPEVINPIEMPSRNCSTRSTPRKERVEGKLLRSYSTGDWLVRPGEDFERFTLRLPEEVKNRLVSSSLSRTKSCMAFPRASSGRKSYRTSSGGTGRGRNLFSELFDLDGRPDRWGFTVTPPFFSRADSARSPKAVGSGGGGGDESNTVPKTLFKSVTSPLHRLFGGKESNKASVNGGERSFDRLRLDGQVLADW</sequence>
<keyword evidence="2" id="KW-1185">Reference proteome</keyword>
<name>A0ACC0HU79_9ERIC</name>
<gene>
    <name evidence="1" type="ORF">LOK49_LG05G03057</name>
</gene>